<evidence type="ECO:0000256" key="8">
    <source>
        <dbReference type="ARBA" id="ARBA00023136"/>
    </source>
</evidence>
<dbReference type="AlphaFoldDB" id="A0A829YNK4"/>
<organism evidence="16 17">
    <name type="scientific">Steroidobacter agaridevorans</name>
    <dbReference type="NCBI Taxonomy" id="2695856"/>
    <lineage>
        <taxon>Bacteria</taxon>
        <taxon>Pseudomonadati</taxon>
        <taxon>Pseudomonadota</taxon>
        <taxon>Gammaproteobacteria</taxon>
        <taxon>Steroidobacterales</taxon>
        <taxon>Steroidobacteraceae</taxon>
        <taxon>Steroidobacter</taxon>
    </lineage>
</organism>
<keyword evidence="5 11" id="KW-0812">Transmembrane</keyword>
<keyword evidence="17" id="KW-1185">Reference proteome</keyword>
<dbReference type="Pfam" id="PF07715">
    <property type="entry name" value="Plug"/>
    <property type="match status" value="1"/>
</dbReference>
<accession>A0A829YNK4</accession>
<sequence length="691" mass="75752">MSLPEPVSLCGNAQVTKQSRPFSTSWGPALLRHRRFAAASLLTLAATVSFAQDTSGKGPLEEILVTARSIEETLPVELARYGHDVEYVSADRVRAAGYVDVSTALQFEVPGLFVSPGSGPFDYVDVSLQGSRPGDVLWLVDGVRINNRIFNDTSPDTLPANMVERIEVLKGGESLFYGTQGVAGAINVVTRSFSDEPGGSVTMNYDGNDGYQVGGFARGAVGRHKFVVYSSKNEGDGYRQFAHYEPSATDRDRSYDVTNVGLKYGLDFTDSLRLDMLYHHTDATLDNNSATRTKRSYNDRDEDIVSAKLAYDASEQVQLLLKAYLHDWDTTYANIQNDAATGEEVVLYAPGTYWGFHDYGGSALVRIRPGGLVDYHVGYDYQNYKARDDVFPIAGETETVHAFFGEVRTAENAFEKVAAAAGARYNRGSGGKNATVWNVSSRYTFNHALYAEGVVATAFLLPSAEQLYYIGIDDYAGNPDLQPEESKNLNVSIGGNVRLNEAAIAWQLTGFARDIDNLIEVGDATDEFPNGRYQNLPGEVQVRGAEVAVAAPLGRSFRTSLSYTYSRSRAEGSDSQIARLPESYAKGSLQFTPAQLPMDASATANWVGNVYQSVGSFGRQNYGNYFTLNLAARYFVDAARRHRIGVNLQNVFDEEYATRLSSARFDDGSGSFIAERLGVPRTYGVSYTYEF</sequence>
<comment type="similarity">
    <text evidence="2">Belongs to the TonB-dependent receptor family. Hemoglobin/haptoglobin binding protein subfamily.</text>
</comment>
<dbReference type="InterPro" id="IPR037066">
    <property type="entry name" value="Plug_dom_sf"/>
</dbReference>
<evidence type="ECO:0000256" key="6">
    <source>
        <dbReference type="ARBA" id="ARBA00022729"/>
    </source>
</evidence>
<dbReference type="PROSITE" id="PS01156">
    <property type="entry name" value="TONB_DEPENDENT_REC_2"/>
    <property type="match status" value="1"/>
</dbReference>
<dbReference type="Proteomes" id="UP000445000">
    <property type="component" value="Unassembled WGS sequence"/>
</dbReference>
<evidence type="ECO:0000256" key="3">
    <source>
        <dbReference type="ARBA" id="ARBA00022448"/>
    </source>
</evidence>
<protein>
    <submittedName>
        <fullName evidence="16">Vitamin B12 transporter BtuB</fullName>
    </submittedName>
</protein>
<evidence type="ECO:0000313" key="17">
    <source>
        <dbReference type="Proteomes" id="UP000445000"/>
    </source>
</evidence>
<evidence type="ECO:0000256" key="10">
    <source>
        <dbReference type="ARBA" id="ARBA00023237"/>
    </source>
</evidence>
<dbReference type="PANTHER" id="PTHR30069:SF29">
    <property type="entry name" value="HEMOGLOBIN AND HEMOGLOBIN-HAPTOGLOBIN-BINDING PROTEIN 1-RELATED"/>
    <property type="match status" value="1"/>
</dbReference>
<dbReference type="InterPro" id="IPR010917">
    <property type="entry name" value="TonB_rcpt_CS"/>
</dbReference>
<dbReference type="InterPro" id="IPR000531">
    <property type="entry name" value="Beta-barrel_TonB"/>
</dbReference>
<comment type="subcellular location">
    <subcellularLocation>
        <location evidence="1 11">Cell outer membrane</location>
        <topology evidence="1 11">Multi-pass membrane protein</topology>
    </subcellularLocation>
</comment>
<keyword evidence="4 11" id="KW-1134">Transmembrane beta strand</keyword>
<evidence type="ECO:0000313" key="16">
    <source>
        <dbReference type="EMBL" id="GFE84739.1"/>
    </source>
</evidence>
<proteinExistence type="inferred from homology"/>
<feature type="domain" description="TonB-dependent receptor plug" evidence="15">
    <location>
        <begin position="84"/>
        <end position="185"/>
    </location>
</feature>
<evidence type="ECO:0000256" key="2">
    <source>
        <dbReference type="ARBA" id="ARBA00008143"/>
    </source>
</evidence>
<dbReference type="Gene3D" id="2.170.130.10">
    <property type="entry name" value="TonB-dependent receptor, plug domain"/>
    <property type="match status" value="1"/>
</dbReference>
<keyword evidence="9" id="KW-0675">Receptor</keyword>
<evidence type="ECO:0000256" key="5">
    <source>
        <dbReference type="ARBA" id="ARBA00022692"/>
    </source>
</evidence>
<comment type="caution">
    <text evidence="16">The sequence shown here is derived from an EMBL/GenBank/DDBJ whole genome shotgun (WGS) entry which is preliminary data.</text>
</comment>
<gene>
    <name evidence="16" type="primary">btuB_25</name>
    <name evidence="16" type="ORF">GCM10011487_67390</name>
</gene>
<dbReference type="InterPro" id="IPR036942">
    <property type="entry name" value="Beta-barrel_TonB_sf"/>
</dbReference>
<evidence type="ECO:0000256" key="7">
    <source>
        <dbReference type="ARBA" id="ARBA00023077"/>
    </source>
</evidence>
<evidence type="ECO:0000259" key="14">
    <source>
        <dbReference type="Pfam" id="PF00593"/>
    </source>
</evidence>
<dbReference type="GO" id="GO:0009279">
    <property type="term" value="C:cell outer membrane"/>
    <property type="evidence" value="ECO:0007669"/>
    <property type="project" value="UniProtKB-SubCell"/>
</dbReference>
<dbReference type="PANTHER" id="PTHR30069">
    <property type="entry name" value="TONB-DEPENDENT OUTER MEMBRANE RECEPTOR"/>
    <property type="match status" value="1"/>
</dbReference>
<evidence type="ECO:0000256" key="12">
    <source>
        <dbReference type="PROSITE-ProRule" id="PRU10144"/>
    </source>
</evidence>
<name>A0A829YNK4_9GAMM</name>
<evidence type="ECO:0000256" key="11">
    <source>
        <dbReference type="PROSITE-ProRule" id="PRU01360"/>
    </source>
</evidence>
<evidence type="ECO:0000256" key="1">
    <source>
        <dbReference type="ARBA" id="ARBA00004571"/>
    </source>
</evidence>
<dbReference type="Gene3D" id="2.40.170.20">
    <property type="entry name" value="TonB-dependent receptor, beta-barrel domain"/>
    <property type="match status" value="1"/>
</dbReference>
<keyword evidence="10 11" id="KW-0998">Cell outer membrane</keyword>
<feature type="short sequence motif" description="TonB C-terminal box" evidence="12">
    <location>
        <begin position="674"/>
        <end position="691"/>
    </location>
</feature>
<dbReference type="GO" id="GO:0044718">
    <property type="term" value="P:siderophore transmembrane transport"/>
    <property type="evidence" value="ECO:0007669"/>
    <property type="project" value="TreeGrafter"/>
</dbReference>
<keyword evidence="3 11" id="KW-0813">Transport</keyword>
<feature type="domain" description="TonB-dependent receptor-like beta-barrel" evidence="14">
    <location>
        <begin position="204"/>
        <end position="651"/>
    </location>
</feature>
<evidence type="ECO:0000259" key="15">
    <source>
        <dbReference type="Pfam" id="PF07715"/>
    </source>
</evidence>
<dbReference type="EMBL" id="BLJN01000010">
    <property type="protein sequence ID" value="GFE84739.1"/>
    <property type="molecule type" value="Genomic_DNA"/>
</dbReference>
<evidence type="ECO:0000256" key="13">
    <source>
        <dbReference type="RuleBase" id="RU003357"/>
    </source>
</evidence>
<keyword evidence="6" id="KW-0732">Signal</keyword>
<keyword evidence="7 13" id="KW-0798">TonB box</keyword>
<dbReference type="InterPro" id="IPR012910">
    <property type="entry name" value="Plug_dom"/>
</dbReference>
<evidence type="ECO:0000256" key="9">
    <source>
        <dbReference type="ARBA" id="ARBA00023170"/>
    </source>
</evidence>
<keyword evidence="8 11" id="KW-0472">Membrane</keyword>
<evidence type="ECO:0000256" key="4">
    <source>
        <dbReference type="ARBA" id="ARBA00022452"/>
    </source>
</evidence>
<reference evidence="17" key="1">
    <citation type="submission" date="2020-01" db="EMBL/GenBank/DDBJ databases">
        <title>'Steroidobacter agaridevorans' sp. nov., agar-degrading bacteria isolated from rhizosphere soils.</title>
        <authorList>
            <person name="Ikenaga M."/>
            <person name="Kataoka M."/>
            <person name="Murouchi A."/>
            <person name="Katsuragi S."/>
            <person name="Sakai M."/>
        </authorList>
    </citation>
    <scope>NUCLEOTIDE SEQUENCE [LARGE SCALE GENOMIC DNA]</scope>
    <source>
        <strain evidence="17">YU21-B</strain>
    </source>
</reference>
<dbReference type="GO" id="GO:0015344">
    <property type="term" value="F:siderophore uptake transmembrane transporter activity"/>
    <property type="evidence" value="ECO:0007669"/>
    <property type="project" value="TreeGrafter"/>
</dbReference>
<dbReference type="Pfam" id="PF00593">
    <property type="entry name" value="TonB_dep_Rec_b-barrel"/>
    <property type="match status" value="1"/>
</dbReference>
<dbReference type="InterPro" id="IPR039426">
    <property type="entry name" value="TonB-dep_rcpt-like"/>
</dbReference>
<dbReference type="SUPFAM" id="SSF56935">
    <property type="entry name" value="Porins"/>
    <property type="match status" value="1"/>
</dbReference>
<dbReference type="PROSITE" id="PS52016">
    <property type="entry name" value="TONB_DEPENDENT_REC_3"/>
    <property type="match status" value="1"/>
</dbReference>